<evidence type="ECO:0000256" key="2">
    <source>
        <dbReference type="ARBA" id="ARBA00023015"/>
    </source>
</evidence>
<dbReference type="Pfam" id="PF08281">
    <property type="entry name" value="Sigma70_r4_2"/>
    <property type="match status" value="1"/>
</dbReference>
<dbReference type="OrthoDB" id="3785047at2"/>
<evidence type="ECO:0000256" key="1">
    <source>
        <dbReference type="ARBA" id="ARBA00010641"/>
    </source>
</evidence>
<dbReference type="EMBL" id="QLYX01000022">
    <property type="protein sequence ID" value="RAY11045.1"/>
    <property type="molecule type" value="Genomic_DNA"/>
</dbReference>
<dbReference type="SUPFAM" id="SSF88659">
    <property type="entry name" value="Sigma3 and sigma4 domains of RNA polymerase sigma factors"/>
    <property type="match status" value="1"/>
</dbReference>
<dbReference type="Gene3D" id="1.10.1740.10">
    <property type="match status" value="1"/>
</dbReference>
<comment type="similarity">
    <text evidence="1">Belongs to the sigma-70 factor family. ECF subfamily.</text>
</comment>
<protein>
    <submittedName>
        <fullName evidence="9">SigE family RNA polymerase sigma factor</fullName>
    </submittedName>
</protein>
<comment type="caution">
    <text evidence="9">The sequence shown here is derived from an EMBL/GenBank/DDBJ whole genome shotgun (WGS) entry which is preliminary data.</text>
</comment>
<dbReference type="NCBIfam" id="TIGR02983">
    <property type="entry name" value="SigE-fam_strep"/>
    <property type="match status" value="1"/>
</dbReference>
<keyword evidence="2" id="KW-0805">Transcription regulation</keyword>
<sequence length="216" mass="24294">MALPGPAGRRPCPTRRRNVRPEKRDKTPAPRRHEGWRQANGGTVTGRSHADYLEFASARGPHLFRTAFLLTGDRHLAEDLVQETLGKLFRSWRRVRDVDNPAAYADTVLVRTFLSYRRRRSSGERPAAVLPDVPDTADPISGAALRLTLLDGLARLPVQDRAVLVLRYWEDRSVEETAQAMRVSPGAVRNRSARALDRLRGVLGDHSPDLIRRRLG</sequence>
<keyword evidence="4" id="KW-0238">DNA-binding</keyword>
<keyword evidence="5" id="KW-0804">Transcription</keyword>
<feature type="domain" description="RNA polymerase sigma factor 70 region 4 type 2" evidence="8">
    <location>
        <begin position="149"/>
        <end position="199"/>
    </location>
</feature>
<dbReference type="InterPro" id="IPR013249">
    <property type="entry name" value="RNA_pol_sigma70_r4_t2"/>
</dbReference>
<dbReference type="GO" id="GO:0003677">
    <property type="term" value="F:DNA binding"/>
    <property type="evidence" value="ECO:0007669"/>
    <property type="project" value="UniProtKB-KW"/>
</dbReference>
<dbReference type="PANTHER" id="PTHR43133:SF50">
    <property type="entry name" value="ECF RNA POLYMERASE SIGMA FACTOR SIGM"/>
    <property type="match status" value="1"/>
</dbReference>
<reference evidence="9 10" key="1">
    <citation type="submission" date="2018-06" db="EMBL/GenBank/DDBJ databases">
        <title>Actinomadura craniellae sp. nov. isolated from marine sponge Craniella sp.</title>
        <authorList>
            <person name="Li L."/>
            <person name="Xu Q.H."/>
            <person name="Lin H.W."/>
            <person name="Lu Y.H."/>
        </authorList>
    </citation>
    <scope>NUCLEOTIDE SEQUENCE [LARGE SCALE GENOMIC DNA]</scope>
    <source>
        <strain evidence="9 10">LHW63021</strain>
    </source>
</reference>
<dbReference type="InterPro" id="IPR039425">
    <property type="entry name" value="RNA_pol_sigma-70-like"/>
</dbReference>
<dbReference type="InterPro" id="IPR007627">
    <property type="entry name" value="RNA_pol_sigma70_r2"/>
</dbReference>
<feature type="compositionally biased region" description="Basic and acidic residues" evidence="6">
    <location>
        <begin position="19"/>
        <end position="36"/>
    </location>
</feature>
<dbReference type="CDD" id="cd06171">
    <property type="entry name" value="Sigma70_r4"/>
    <property type="match status" value="1"/>
</dbReference>
<evidence type="ECO:0000259" key="8">
    <source>
        <dbReference type="Pfam" id="PF08281"/>
    </source>
</evidence>
<evidence type="ECO:0000313" key="9">
    <source>
        <dbReference type="EMBL" id="RAY11045.1"/>
    </source>
</evidence>
<evidence type="ECO:0000256" key="4">
    <source>
        <dbReference type="ARBA" id="ARBA00023125"/>
    </source>
</evidence>
<evidence type="ECO:0000256" key="3">
    <source>
        <dbReference type="ARBA" id="ARBA00023082"/>
    </source>
</evidence>
<dbReference type="InterPro" id="IPR013325">
    <property type="entry name" value="RNA_pol_sigma_r2"/>
</dbReference>
<feature type="domain" description="RNA polymerase sigma-70 region 2" evidence="7">
    <location>
        <begin position="59"/>
        <end position="121"/>
    </location>
</feature>
<dbReference type="AlphaFoldDB" id="A0A365GW58"/>
<feature type="region of interest" description="Disordered" evidence="6">
    <location>
        <begin position="1"/>
        <end position="43"/>
    </location>
</feature>
<dbReference type="Gene3D" id="1.10.10.10">
    <property type="entry name" value="Winged helix-like DNA-binding domain superfamily/Winged helix DNA-binding domain"/>
    <property type="match status" value="1"/>
</dbReference>
<dbReference type="SUPFAM" id="SSF88946">
    <property type="entry name" value="Sigma2 domain of RNA polymerase sigma factors"/>
    <property type="match status" value="1"/>
</dbReference>
<dbReference type="InterPro" id="IPR036388">
    <property type="entry name" value="WH-like_DNA-bd_sf"/>
</dbReference>
<organism evidence="9 10">
    <name type="scientific">Actinomadura craniellae</name>
    <dbReference type="NCBI Taxonomy" id="2231787"/>
    <lineage>
        <taxon>Bacteria</taxon>
        <taxon>Bacillati</taxon>
        <taxon>Actinomycetota</taxon>
        <taxon>Actinomycetes</taxon>
        <taxon>Streptosporangiales</taxon>
        <taxon>Thermomonosporaceae</taxon>
        <taxon>Actinomadura</taxon>
    </lineage>
</organism>
<keyword evidence="3" id="KW-0731">Sigma factor</keyword>
<dbReference type="GO" id="GO:0006352">
    <property type="term" value="P:DNA-templated transcription initiation"/>
    <property type="evidence" value="ECO:0007669"/>
    <property type="project" value="InterPro"/>
</dbReference>
<evidence type="ECO:0000256" key="6">
    <source>
        <dbReference type="SAM" id="MobiDB-lite"/>
    </source>
</evidence>
<evidence type="ECO:0000313" key="10">
    <source>
        <dbReference type="Proteomes" id="UP000251891"/>
    </source>
</evidence>
<keyword evidence="10" id="KW-1185">Reference proteome</keyword>
<evidence type="ECO:0000259" key="7">
    <source>
        <dbReference type="Pfam" id="PF04542"/>
    </source>
</evidence>
<dbReference type="PANTHER" id="PTHR43133">
    <property type="entry name" value="RNA POLYMERASE ECF-TYPE SIGMA FACTO"/>
    <property type="match status" value="1"/>
</dbReference>
<dbReference type="InterPro" id="IPR014325">
    <property type="entry name" value="RNA_pol_sigma-E_actinobac"/>
</dbReference>
<dbReference type="Proteomes" id="UP000251891">
    <property type="component" value="Unassembled WGS sequence"/>
</dbReference>
<proteinExistence type="inferred from homology"/>
<name>A0A365GW58_9ACTN</name>
<dbReference type="InterPro" id="IPR013324">
    <property type="entry name" value="RNA_pol_sigma_r3/r4-like"/>
</dbReference>
<dbReference type="NCBIfam" id="TIGR02937">
    <property type="entry name" value="sigma70-ECF"/>
    <property type="match status" value="1"/>
</dbReference>
<dbReference type="Pfam" id="PF04542">
    <property type="entry name" value="Sigma70_r2"/>
    <property type="match status" value="1"/>
</dbReference>
<gene>
    <name evidence="9" type="ORF">DPM19_32600</name>
</gene>
<feature type="compositionally biased region" description="Low complexity" evidence="6">
    <location>
        <begin position="1"/>
        <end position="11"/>
    </location>
</feature>
<evidence type="ECO:0000256" key="5">
    <source>
        <dbReference type="ARBA" id="ARBA00023163"/>
    </source>
</evidence>
<dbReference type="InterPro" id="IPR014284">
    <property type="entry name" value="RNA_pol_sigma-70_dom"/>
</dbReference>
<dbReference type="GO" id="GO:0016987">
    <property type="term" value="F:sigma factor activity"/>
    <property type="evidence" value="ECO:0007669"/>
    <property type="project" value="UniProtKB-KW"/>
</dbReference>
<accession>A0A365GW58</accession>